<dbReference type="InterPro" id="IPR003509">
    <property type="entry name" value="UPF0102_YraN-like"/>
</dbReference>
<keyword evidence="3" id="KW-1185">Reference proteome</keyword>
<reference evidence="2 3" key="1">
    <citation type="submission" date="2019-03" db="EMBL/GenBank/DDBJ databases">
        <title>Genomic Encyclopedia of Type Strains, Phase IV (KMG-IV): sequencing the most valuable type-strain genomes for metagenomic binning, comparative biology and taxonomic classification.</title>
        <authorList>
            <person name="Goeker M."/>
        </authorList>
    </citation>
    <scope>NUCLEOTIDE SEQUENCE [LARGE SCALE GENOMIC DNA]</scope>
    <source>
        <strain evidence="2 3">DSM 28679</strain>
    </source>
</reference>
<organism evidence="2 3">
    <name type="scientific">Thiopseudomonas denitrificans</name>
    <dbReference type="NCBI Taxonomy" id="1501432"/>
    <lineage>
        <taxon>Bacteria</taxon>
        <taxon>Pseudomonadati</taxon>
        <taxon>Pseudomonadota</taxon>
        <taxon>Gammaproteobacteria</taxon>
        <taxon>Pseudomonadales</taxon>
        <taxon>Pseudomonadaceae</taxon>
        <taxon>Thiopseudomonas</taxon>
    </lineage>
</organism>
<dbReference type="Gene3D" id="3.40.1350.10">
    <property type="match status" value="1"/>
</dbReference>
<evidence type="ECO:0000313" key="3">
    <source>
        <dbReference type="Proteomes" id="UP000294575"/>
    </source>
</evidence>
<gene>
    <name evidence="2" type="ORF">DFQ45_10350</name>
</gene>
<protein>
    <submittedName>
        <fullName evidence="2">Uncharacterized protein (TIGR00252 family)</fullName>
    </submittedName>
</protein>
<accession>A0A4V3D588</accession>
<dbReference type="NCBIfam" id="TIGR00252">
    <property type="entry name" value="YraN family protein"/>
    <property type="match status" value="1"/>
</dbReference>
<comment type="similarity">
    <text evidence="1">Belongs to the UPF0102 family.</text>
</comment>
<evidence type="ECO:0000256" key="1">
    <source>
        <dbReference type="ARBA" id="ARBA00006738"/>
    </source>
</evidence>
<dbReference type="GO" id="GO:0003676">
    <property type="term" value="F:nucleic acid binding"/>
    <property type="evidence" value="ECO:0007669"/>
    <property type="project" value="InterPro"/>
</dbReference>
<dbReference type="AlphaFoldDB" id="A0A4V3D588"/>
<name>A0A4V3D588_9GAMM</name>
<evidence type="ECO:0000313" key="2">
    <source>
        <dbReference type="EMBL" id="TDQ38887.1"/>
    </source>
</evidence>
<sequence>MLDRATLVFVEVRYRSSMHYGGALESITPAKQEKIMLAAQSFLHQHPQWQNNACRFDVVALHGNCPNTRGFQWLRHAFML</sequence>
<dbReference type="InterPro" id="IPR011856">
    <property type="entry name" value="tRNA_endonuc-like_dom_sf"/>
</dbReference>
<dbReference type="NCBIfam" id="NF009150">
    <property type="entry name" value="PRK12497.1-3"/>
    <property type="match status" value="1"/>
</dbReference>
<proteinExistence type="inferred from homology"/>
<dbReference type="PANTHER" id="PTHR34039:SF1">
    <property type="entry name" value="UPF0102 PROTEIN YRAN"/>
    <property type="match status" value="1"/>
</dbReference>
<dbReference type="Proteomes" id="UP000294575">
    <property type="component" value="Unassembled WGS sequence"/>
</dbReference>
<dbReference type="SUPFAM" id="SSF52980">
    <property type="entry name" value="Restriction endonuclease-like"/>
    <property type="match status" value="1"/>
</dbReference>
<comment type="caution">
    <text evidence="2">The sequence shown here is derived from an EMBL/GenBank/DDBJ whole genome shotgun (WGS) entry which is preliminary data.</text>
</comment>
<dbReference type="InterPro" id="IPR011335">
    <property type="entry name" value="Restrct_endonuc-II-like"/>
</dbReference>
<dbReference type="EMBL" id="SNYK01000003">
    <property type="protein sequence ID" value="TDQ38887.1"/>
    <property type="molecule type" value="Genomic_DNA"/>
</dbReference>
<dbReference type="Pfam" id="PF02021">
    <property type="entry name" value="UPF0102"/>
    <property type="match status" value="1"/>
</dbReference>
<dbReference type="PANTHER" id="PTHR34039">
    <property type="entry name" value="UPF0102 PROTEIN YRAN"/>
    <property type="match status" value="1"/>
</dbReference>